<dbReference type="InterPro" id="IPR029058">
    <property type="entry name" value="AB_hydrolase_fold"/>
</dbReference>
<dbReference type="KEGG" id="pbas:SMSP2_02919"/>
<feature type="active site" description="Charge relay system" evidence="1">
    <location>
        <position position="302"/>
    </location>
</feature>
<proteinExistence type="predicted"/>
<dbReference type="GO" id="GO:0005976">
    <property type="term" value="P:polysaccharide metabolic process"/>
    <property type="evidence" value="ECO:0007669"/>
    <property type="project" value="TreeGrafter"/>
</dbReference>
<evidence type="ECO:0000256" key="2">
    <source>
        <dbReference type="PIRSR" id="PIRSR639069-2"/>
    </source>
</evidence>
<feature type="active site" description="Charge relay system" evidence="1">
    <location>
        <position position="273"/>
    </location>
</feature>
<dbReference type="EC" id="3.1.1.41" evidence="4"/>
<dbReference type="Gene3D" id="3.40.50.1820">
    <property type="entry name" value="alpha/beta hydrolase"/>
    <property type="match status" value="1"/>
</dbReference>
<dbReference type="OrthoDB" id="9770528at2"/>
<dbReference type="STRING" id="1851148.SMSP2_02919"/>
<dbReference type="AlphaFoldDB" id="A0A1Q2MIN9"/>
<feature type="active site" description="Nucleophile" evidence="1">
    <location>
        <position position="183"/>
    </location>
</feature>
<dbReference type="RefSeq" id="WP_146684712.1">
    <property type="nucleotide sequence ID" value="NZ_CP019646.1"/>
</dbReference>
<evidence type="ECO:0000259" key="3">
    <source>
        <dbReference type="Pfam" id="PF05448"/>
    </source>
</evidence>
<organism evidence="4 5">
    <name type="scientific">Limihaloglobus sulfuriphilus</name>
    <dbReference type="NCBI Taxonomy" id="1851148"/>
    <lineage>
        <taxon>Bacteria</taxon>
        <taxon>Pseudomonadati</taxon>
        <taxon>Planctomycetota</taxon>
        <taxon>Phycisphaerae</taxon>
        <taxon>Sedimentisphaerales</taxon>
        <taxon>Sedimentisphaeraceae</taxon>
        <taxon>Limihaloglobus</taxon>
    </lineage>
</organism>
<evidence type="ECO:0000313" key="5">
    <source>
        <dbReference type="Proteomes" id="UP000188181"/>
    </source>
</evidence>
<reference evidence="5" key="1">
    <citation type="submission" date="2017-02" db="EMBL/GenBank/DDBJ databases">
        <title>Comparative genomics and description of representatives of a novel lineage of planctomycetes thriving in anoxic sediments.</title>
        <authorList>
            <person name="Spring S."/>
            <person name="Bunk B."/>
            <person name="Sproer C."/>
        </authorList>
    </citation>
    <scope>NUCLEOTIDE SEQUENCE [LARGE SCALE GENOMIC DNA]</scope>
    <source>
        <strain evidence="5">SM-Chi-D1</strain>
    </source>
</reference>
<name>A0A1Q2MIN9_9BACT</name>
<dbReference type="Proteomes" id="UP000188181">
    <property type="component" value="Chromosome"/>
</dbReference>
<evidence type="ECO:0000313" key="4">
    <source>
        <dbReference type="EMBL" id="AQQ72529.1"/>
    </source>
</evidence>
<keyword evidence="4" id="KW-0378">Hydrolase</keyword>
<dbReference type="SUPFAM" id="SSF53474">
    <property type="entry name" value="alpha/beta-Hydrolases"/>
    <property type="match status" value="1"/>
</dbReference>
<protein>
    <submittedName>
        <fullName evidence="4">Cephalosporin-C deacetylase</fullName>
        <ecNumber evidence="4">3.1.1.41</ecNumber>
    </submittedName>
</protein>
<keyword evidence="5" id="KW-1185">Reference proteome</keyword>
<evidence type="ECO:0000256" key="1">
    <source>
        <dbReference type="PIRSR" id="PIRSR639069-1"/>
    </source>
</evidence>
<feature type="binding site" evidence="2">
    <location>
        <position position="92"/>
    </location>
    <ligand>
        <name>substrate</name>
    </ligand>
</feature>
<dbReference type="InterPro" id="IPR039069">
    <property type="entry name" value="CE7"/>
</dbReference>
<dbReference type="InterPro" id="IPR008391">
    <property type="entry name" value="AXE1_dom"/>
</dbReference>
<dbReference type="Pfam" id="PF05448">
    <property type="entry name" value="AXE1"/>
    <property type="match status" value="1"/>
</dbReference>
<sequence>MAIVDMPLDKLRDYRGTNPKPDDFDEFWNESVAQIRTIDPAFELIRADFQTPGIECFDMFYSSAKGARIHAKLCKPKKISGKLPALLKFHGYSGSAGDWADLLGYAGCGFIIAAMDCRGQGGLSQDVNPVDGYTYDGHIIRGLQNSPENLLFRDIYLDTAMLAKIVLDMPETDSERLGAFGGSQGGGLTLACAALEPRVSRIAPIFPFLCDYQRVWSLDLETKAYDEIKQYFRRFDPLHKKETEVFTKLGYIDCYHLSEKIKAKTLMFVGLRDTICPPSSIFAAYNNIKADKKLEIFPDFGHENLPTAADMTFQHFLQWG</sequence>
<dbReference type="GO" id="GO:0047739">
    <property type="term" value="F:cephalosporin-C deacetylase activity"/>
    <property type="evidence" value="ECO:0007669"/>
    <property type="project" value="UniProtKB-EC"/>
</dbReference>
<dbReference type="PANTHER" id="PTHR40111:SF1">
    <property type="entry name" value="CEPHALOSPORIN-C DEACETYLASE"/>
    <property type="match status" value="1"/>
</dbReference>
<feature type="domain" description="Acetyl xylan esterase" evidence="3">
    <location>
        <begin position="1"/>
        <end position="316"/>
    </location>
</feature>
<gene>
    <name evidence="4" type="primary">axeA</name>
    <name evidence="4" type="ORF">SMSP2_02919</name>
</gene>
<accession>A0A1Q2MIN9</accession>
<dbReference type="PANTHER" id="PTHR40111">
    <property type="entry name" value="CEPHALOSPORIN-C DEACETYLASE"/>
    <property type="match status" value="1"/>
</dbReference>
<dbReference type="EMBL" id="CP019646">
    <property type="protein sequence ID" value="AQQ72529.1"/>
    <property type="molecule type" value="Genomic_DNA"/>
</dbReference>